<keyword evidence="1" id="KW-1133">Transmembrane helix</keyword>
<proteinExistence type="predicted"/>
<feature type="transmembrane region" description="Helical" evidence="1">
    <location>
        <begin position="20"/>
        <end position="40"/>
    </location>
</feature>
<keyword evidence="1" id="KW-0812">Transmembrane</keyword>
<organism evidence="2 3">
    <name type="scientific">Comamonas thiooxydans</name>
    <dbReference type="NCBI Taxonomy" id="363952"/>
    <lineage>
        <taxon>Bacteria</taxon>
        <taxon>Pseudomonadati</taxon>
        <taxon>Pseudomonadota</taxon>
        <taxon>Betaproteobacteria</taxon>
        <taxon>Burkholderiales</taxon>
        <taxon>Comamonadaceae</taxon>
        <taxon>Comamonas</taxon>
    </lineage>
</organism>
<comment type="caution">
    <text evidence="2">The sequence shown here is derived from an EMBL/GenBank/DDBJ whole genome shotgun (WGS) entry which is preliminary data.</text>
</comment>
<evidence type="ECO:0000313" key="3">
    <source>
        <dbReference type="Proteomes" id="UP000029567"/>
    </source>
</evidence>
<keyword evidence="1" id="KW-0472">Membrane</keyword>
<dbReference type="Proteomes" id="UP000029567">
    <property type="component" value="Unassembled WGS sequence"/>
</dbReference>
<evidence type="ECO:0000256" key="1">
    <source>
        <dbReference type="SAM" id="Phobius"/>
    </source>
</evidence>
<protein>
    <submittedName>
        <fullName evidence="2">Uncharacterized protein</fullName>
    </submittedName>
</protein>
<gene>
    <name evidence="2" type="ORF">P245_05415</name>
</gene>
<accession>A0A0E3BJ22</accession>
<evidence type="ECO:0000313" key="2">
    <source>
        <dbReference type="EMBL" id="KGG96399.1"/>
    </source>
</evidence>
<dbReference type="EMBL" id="AWTN01000046">
    <property type="protein sequence ID" value="KGG96399.1"/>
    <property type="molecule type" value="Genomic_DNA"/>
</dbReference>
<sequence>MMISSAMLWENFLKEFRQFIHMPIMTGFLNMLTFVCVMRVQNHFAH</sequence>
<name>A0A0E3BJ22_9BURK</name>
<dbReference type="AlphaFoldDB" id="A0A0E3BJ22"/>
<reference evidence="2 3" key="1">
    <citation type="submission" date="2013-09" db="EMBL/GenBank/DDBJ databases">
        <title>High correlation between genotypes and phenotypes of environmental bacteria Comamonas testosteroni strains.</title>
        <authorList>
            <person name="Liu L."/>
            <person name="Zhu W."/>
            <person name="Xia X."/>
            <person name="Xu B."/>
            <person name="Luo M."/>
            <person name="Wang G."/>
        </authorList>
    </citation>
    <scope>NUCLEOTIDE SEQUENCE [LARGE SCALE GENOMIC DNA]</scope>
    <source>
        <strain evidence="2 3">JL14</strain>
    </source>
</reference>